<keyword evidence="2" id="KW-0238">DNA-binding</keyword>
<dbReference type="OrthoDB" id="8638122at2"/>
<dbReference type="Pfam" id="PF07729">
    <property type="entry name" value="FCD"/>
    <property type="match status" value="1"/>
</dbReference>
<evidence type="ECO:0000259" key="4">
    <source>
        <dbReference type="PROSITE" id="PS50949"/>
    </source>
</evidence>
<reference evidence="5 6" key="1">
    <citation type="journal article" date="2018" name="Int. J. Syst. Evol. Microbiol.">
        <title>Pseudooceanicola lipolyticus sp. nov., a marine alphaproteobacterium, reclassification of Oceanicola flagellatus as Pseudooceanicola flagellatus comb. nov. and emended description of the genus Pseudooceanicola.</title>
        <authorList>
            <person name="Huang M.-M."/>
            <person name="Guo L.-L."/>
            <person name="Wu Y.-H."/>
            <person name="Lai Q.-L."/>
            <person name="Shao Z.-Z."/>
            <person name="Wang C.-S."/>
            <person name="Wu M."/>
            <person name="Xu X.-W."/>
        </authorList>
    </citation>
    <scope>NUCLEOTIDE SEQUENCE [LARGE SCALE GENOMIC DNA]</scope>
    <source>
        <strain evidence="5 6">157</strain>
    </source>
</reference>
<evidence type="ECO:0000313" key="6">
    <source>
        <dbReference type="Proteomes" id="UP000231553"/>
    </source>
</evidence>
<dbReference type="Gene3D" id="1.20.120.530">
    <property type="entry name" value="GntR ligand-binding domain-like"/>
    <property type="match status" value="1"/>
</dbReference>
<comment type="caution">
    <text evidence="5">The sequence shown here is derived from an EMBL/GenBank/DDBJ whole genome shotgun (WGS) entry which is preliminary data.</text>
</comment>
<evidence type="ECO:0000313" key="5">
    <source>
        <dbReference type="EMBL" id="PJE37923.1"/>
    </source>
</evidence>
<dbReference type="PANTHER" id="PTHR43537">
    <property type="entry name" value="TRANSCRIPTIONAL REGULATOR, GNTR FAMILY"/>
    <property type="match status" value="1"/>
</dbReference>
<dbReference type="SUPFAM" id="SSF46785">
    <property type="entry name" value="Winged helix' DNA-binding domain"/>
    <property type="match status" value="1"/>
</dbReference>
<evidence type="ECO:0000256" key="2">
    <source>
        <dbReference type="ARBA" id="ARBA00023125"/>
    </source>
</evidence>
<dbReference type="SMART" id="SM00345">
    <property type="entry name" value="HTH_GNTR"/>
    <property type="match status" value="1"/>
</dbReference>
<evidence type="ECO:0000256" key="1">
    <source>
        <dbReference type="ARBA" id="ARBA00023015"/>
    </source>
</evidence>
<keyword evidence="6" id="KW-1185">Reference proteome</keyword>
<sequence length="235" mass="26106">MGSQGEMNIDSLNMEPDAGGVIHKATDALRADISAGRLPPGEKLKVAWVRQTYDISAASAREALSQLCGEGYVDAIEQRGFFVSDMTSEVLLDNTRLRAELESLAFRWSVAHQTPEWRAGIVSSHFLLKEAEAAMLDNPARAIRTWDDRNRAFHMSLIANAESPALIDLVRDRYDMTRRFRIHAYLRITDSDALRQRLQHSAADHEQIAQAALALDADKGAELLWAHINKPSGAS</sequence>
<protein>
    <recommendedName>
        <fullName evidence="4">HTH gntR-type domain-containing protein</fullName>
    </recommendedName>
</protein>
<feature type="domain" description="HTH gntR-type" evidence="4">
    <location>
        <begin position="19"/>
        <end position="86"/>
    </location>
</feature>
<dbReference type="PROSITE" id="PS50949">
    <property type="entry name" value="HTH_GNTR"/>
    <property type="match status" value="1"/>
</dbReference>
<dbReference type="InterPro" id="IPR036388">
    <property type="entry name" value="WH-like_DNA-bd_sf"/>
</dbReference>
<organism evidence="5 6">
    <name type="scientific">Pseudooceanicola lipolyticus</name>
    <dbReference type="NCBI Taxonomy" id="2029104"/>
    <lineage>
        <taxon>Bacteria</taxon>
        <taxon>Pseudomonadati</taxon>
        <taxon>Pseudomonadota</taxon>
        <taxon>Alphaproteobacteria</taxon>
        <taxon>Rhodobacterales</taxon>
        <taxon>Paracoccaceae</taxon>
        <taxon>Pseudooceanicola</taxon>
    </lineage>
</organism>
<dbReference type="SUPFAM" id="SSF48008">
    <property type="entry name" value="GntR ligand-binding domain-like"/>
    <property type="match status" value="1"/>
</dbReference>
<dbReference type="Gene3D" id="1.10.10.10">
    <property type="entry name" value="Winged helix-like DNA-binding domain superfamily/Winged helix DNA-binding domain"/>
    <property type="match status" value="1"/>
</dbReference>
<dbReference type="GO" id="GO:0003700">
    <property type="term" value="F:DNA-binding transcription factor activity"/>
    <property type="evidence" value="ECO:0007669"/>
    <property type="project" value="InterPro"/>
</dbReference>
<name>A0A2M8J582_9RHOB</name>
<evidence type="ECO:0000256" key="3">
    <source>
        <dbReference type="ARBA" id="ARBA00023163"/>
    </source>
</evidence>
<dbReference type="GO" id="GO:0003677">
    <property type="term" value="F:DNA binding"/>
    <property type="evidence" value="ECO:0007669"/>
    <property type="project" value="UniProtKB-KW"/>
</dbReference>
<keyword evidence="1" id="KW-0805">Transcription regulation</keyword>
<proteinExistence type="predicted"/>
<dbReference type="PANTHER" id="PTHR43537:SF20">
    <property type="entry name" value="HTH-TYPE TRANSCRIPTIONAL REPRESSOR GLAR"/>
    <property type="match status" value="1"/>
</dbReference>
<dbReference type="InterPro" id="IPR036390">
    <property type="entry name" value="WH_DNA-bd_sf"/>
</dbReference>
<dbReference type="Proteomes" id="UP000231553">
    <property type="component" value="Unassembled WGS sequence"/>
</dbReference>
<accession>A0A2M8J582</accession>
<dbReference type="EMBL" id="PGTB01000007">
    <property type="protein sequence ID" value="PJE37923.1"/>
    <property type="molecule type" value="Genomic_DNA"/>
</dbReference>
<dbReference type="InterPro" id="IPR008920">
    <property type="entry name" value="TF_FadR/GntR_C"/>
</dbReference>
<gene>
    <name evidence="5" type="ORF">CVM52_04675</name>
</gene>
<keyword evidence="3" id="KW-0804">Transcription</keyword>
<dbReference type="InterPro" id="IPR011711">
    <property type="entry name" value="GntR_C"/>
</dbReference>
<dbReference type="SMART" id="SM00895">
    <property type="entry name" value="FCD"/>
    <property type="match status" value="1"/>
</dbReference>
<dbReference type="InterPro" id="IPR000524">
    <property type="entry name" value="Tscrpt_reg_HTH_GntR"/>
</dbReference>
<dbReference type="Pfam" id="PF00392">
    <property type="entry name" value="GntR"/>
    <property type="match status" value="1"/>
</dbReference>
<dbReference type="AlphaFoldDB" id="A0A2M8J582"/>